<dbReference type="InterPro" id="IPR025586">
    <property type="entry name" value="PcfJ"/>
</dbReference>
<dbReference type="AlphaFoldDB" id="A0A0J8VFA8"/>
<dbReference type="Proteomes" id="UP000240481">
    <property type="component" value="Unassembled WGS sequence"/>
</dbReference>
<keyword evidence="2" id="KW-1185">Reference proteome</keyword>
<evidence type="ECO:0000313" key="2">
    <source>
        <dbReference type="Proteomes" id="UP000240481"/>
    </source>
</evidence>
<sequence>MTALTISTTELGYDFDIELSSWHDKLCGYRVFPNKKTPLDGGLGIGFNFVAQYDLDGAWLSQIPQHYLTITDPFPEYQYQLLWLAANSTAAAQILESRPLILVLVCHRFRVDNESALRLCQLGQRCILQALGFDGRKASLKFLDRLNINFSQGNELEHIIRLLNAKEQRYLKFKHYASIEYNNLVLDQIHPFLTGSRLGLAVADEQRGYRTCGLATFQDVLMLGRDLGIHDPIAHIVRQPSLAALEQLHDNWTDQRNQRIYSKRLRPIDHEVLYDLPLKGTSHIIPIKDYAALVEEGQKQRHCISVYHSRITSGQYCAFRMLHPERLTIGIRRLPRGHFPFEIDQISGVKNALPSEESRQLVHAWFSHCRQSWYSKKNSA</sequence>
<dbReference type="Pfam" id="PF14284">
    <property type="entry name" value="PcfJ"/>
    <property type="match status" value="1"/>
</dbReference>
<dbReference type="RefSeq" id="WP_048897467.1">
    <property type="nucleotide sequence ID" value="NZ_AP024853.1"/>
</dbReference>
<accession>A0A0J8VFA8</accession>
<gene>
    <name evidence="1" type="ORF">C9I94_07110</name>
</gene>
<dbReference type="OrthoDB" id="5816009at2"/>
<comment type="caution">
    <text evidence="1">The sequence shown here is derived from an EMBL/GenBank/DDBJ whole genome shotgun (WGS) entry which is preliminary data.</text>
</comment>
<proteinExistence type="predicted"/>
<evidence type="ECO:0008006" key="3">
    <source>
        <dbReference type="Google" id="ProtNLM"/>
    </source>
</evidence>
<evidence type="ECO:0000313" key="1">
    <source>
        <dbReference type="EMBL" id="PSW25414.1"/>
    </source>
</evidence>
<name>A0A0J8VFA8_9GAMM</name>
<reference evidence="1 2" key="1">
    <citation type="submission" date="2018-01" db="EMBL/GenBank/DDBJ databases">
        <title>Whole genome sequencing of Histamine producing bacteria.</title>
        <authorList>
            <person name="Butler K."/>
        </authorList>
    </citation>
    <scope>NUCLEOTIDE SEQUENCE [LARGE SCALE GENOMIC DNA]</scope>
    <source>
        <strain evidence="1 2">DSM 24669</strain>
    </source>
</reference>
<protein>
    <recommendedName>
        <fullName evidence="3">PcfJ-like protein</fullName>
    </recommendedName>
</protein>
<organism evidence="1 2">
    <name type="scientific">Photobacterium swingsii</name>
    <dbReference type="NCBI Taxonomy" id="680026"/>
    <lineage>
        <taxon>Bacteria</taxon>
        <taxon>Pseudomonadati</taxon>
        <taxon>Pseudomonadota</taxon>
        <taxon>Gammaproteobacteria</taxon>
        <taxon>Vibrionales</taxon>
        <taxon>Vibrionaceae</taxon>
        <taxon>Photobacterium</taxon>
    </lineage>
</organism>
<dbReference type="EMBL" id="PYLZ01000003">
    <property type="protein sequence ID" value="PSW25414.1"/>
    <property type="molecule type" value="Genomic_DNA"/>
</dbReference>